<evidence type="ECO:0000313" key="3">
    <source>
        <dbReference type="Proteomes" id="UP000214688"/>
    </source>
</evidence>
<dbReference type="SUPFAM" id="SSF54593">
    <property type="entry name" value="Glyoxalase/Bleomycin resistance protein/Dihydroxybiphenyl dioxygenase"/>
    <property type="match status" value="1"/>
</dbReference>
<evidence type="ECO:0000259" key="1">
    <source>
        <dbReference type="PROSITE" id="PS51819"/>
    </source>
</evidence>
<dbReference type="PROSITE" id="PS51819">
    <property type="entry name" value="VOC"/>
    <property type="match status" value="1"/>
</dbReference>
<accession>A0A223D6Q2</accession>
<dbReference type="Gene3D" id="3.10.180.10">
    <property type="entry name" value="2,3-Dihydroxybiphenyl 1,2-Dioxygenase, domain 1"/>
    <property type="match status" value="1"/>
</dbReference>
<protein>
    <submittedName>
        <fullName evidence="2">Bleomycin resistance protein</fullName>
    </submittedName>
</protein>
<reference evidence="2 3" key="1">
    <citation type="journal article" date="2015" name="Int. J. Syst. Evol. Microbiol.">
        <title>Tumebacillus algifaecis sp. nov., isolated from decomposing algal scum.</title>
        <authorList>
            <person name="Wu Y.F."/>
            <person name="Zhang B."/>
            <person name="Xing P."/>
            <person name="Wu Q.L."/>
            <person name="Liu S.J."/>
        </authorList>
    </citation>
    <scope>NUCLEOTIDE SEQUENCE [LARGE SCALE GENOMIC DNA]</scope>
    <source>
        <strain evidence="2 3">THMBR28</strain>
    </source>
</reference>
<dbReference type="InterPro" id="IPR004360">
    <property type="entry name" value="Glyas_Fos-R_dOase_dom"/>
</dbReference>
<dbReference type="OrthoDB" id="4548523at2"/>
<dbReference type="KEGG" id="tab:CIG75_04865"/>
<dbReference type="PANTHER" id="PTHR33993">
    <property type="entry name" value="GLYOXALASE-RELATED"/>
    <property type="match status" value="1"/>
</dbReference>
<dbReference type="EMBL" id="CP022657">
    <property type="protein sequence ID" value="ASS77123.1"/>
    <property type="molecule type" value="Genomic_DNA"/>
</dbReference>
<sequence>MALHRIVDVDEVLFFVQDVSEAKRWYMKVFETSPTFDDPNYCTFQLGRVTIGLHPADAKTSAGVAGQVVYWRVEDLQSSIAHFEAHGCTLFRGPILGIDGVHVCQLQDPFGNVWGLVEKKA</sequence>
<name>A0A223D6Q2_9BACL</name>
<dbReference type="InterPro" id="IPR037523">
    <property type="entry name" value="VOC_core"/>
</dbReference>
<dbReference type="Pfam" id="PF00903">
    <property type="entry name" value="Glyoxalase"/>
    <property type="match status" value="1"/>
</dbReference>
<gene>
    <name evidence="2" type="ORF">CIG75_04865</name>
</gene>
<organism evidence="2 3">
    <name type="scientific">Tumebacillus algifaecis</name>
    <dbReference type="NCBI Taxonomy" id="1214604"/>
    <lineage>
        <taxon>Bacteria</taxon>
        <taxon>Bacillati</taxon>
        <taxon>Bacillota</taxon>
        <taxon>Bacilli</taxon>
        <taxon>Bacillales</taxon>
        <taxon>Alicyclobacillaceae</taxon>
        <taxon>Tumebacillus</taxon>
    </lineage>
</organism>
<dbReference type="Proteomes" id="UP000214688">
    <property type="component" value="Chromosome"/>
</dbReference>
<dbReference type="AlphaFoldDB" id="A0A223D6Q2"/>
<proteinExistence type="predicted"/>
<dbReference type="InterPro" id="IPR052164">
    <property type="entry name" value="Anthracycline_SecMetBiosynth"/>
</dbReference>
<keyword evidence="3" id="KW-1185">Reference proteome</keyword>
<evidence type="ECO:0000313" key="2">
    <source>
        <dbReference type="EMBL" id="ASS77123.1"/>
    </source>
</evidence>
<dbReference type="InterPro" id="IPR029068">
    <property type="entry name" value="Glyas_Bleomycin-R_OHBP_Dase"/>
</dbReference>
<feature type="domain" description="VOC" evidence="1">
    <location>
        <begin position="8"/>
        <end position="119"/>
    </location>
</feature>